<comment type="caution">
    <text evidence="1">The sequence shown here is derived from an EMBL/GenBank/DDBJ whole genome shotgun (WGS) entry which is preliminary data.</text>
</comment>
<dbReference type="AlphaFoldDB" id="A0AA38PRC8"/>
<accession>A0AA38PRC8</accession>
<name>A0AA38PRC8_9AGAR</name>
<organism evidence="1 2">
    <name type="scientific">Lentinula detonsa</name>
    <dbReference type="NCBI Taxonomy" id="2804962"/>
    <lineage>
        <taxon>Eukaryota</taxon>
        <taxon>Fungi</taxon>
        <taxon>Dikarya</taxon>
        <taxon>Basidiomycota</taxon>
        <taxon>Agaricomycotina</taxon>
        <taxon>Agaricomycetes</taxon>
        <taxon>Agaricomycetidae</taxon>
        <taxon>Agaricales</taxon>
        <taxon>Marasmiineae</taxon>
        <taxon>Omphalotaceae</taxon>
        <taxon>Lentinula</taxon>
    </lineage>
</organism>
<evidence type="ECO:0000313" key="2">
    <source>
        <dbReference type="Proteomes" id="UP001163850"/>
    </source>
</evidence>
<dbReference type="Proteomes" id="UP001163850">
    <property type="component" value="Unassembled WGS sequence"/>
</dbReference>
<reference evidence="1" key="1">
    <citation type="submission" date="2022-08" db="EMBL/GenBank/DDBJ databases">
        <authorList>
            <consortium name="DOE Joint Genome Institute"/>
            <person name="Min B."/>
            <person name="Riley R."/>
            <person name="Sierra-Patev S."/>
            <person name="Naranjo-Ortiz M."/>
            <person name="Looney B."/>
            <person name="Konkel Z."/>
            <person name="Slot J.C."/>
            <person name="Sakamoto Y."/>
            <person name="Steenwyk J.L."/>
            <person name="Rokas A."/>
            <person name="Carro J."/>
            <person name="Camarero S."/>
            <person name="Ferreira P."/>
            <person name="Molpeceres G."/>
            <person name="Ruiz-Duenas F.J."/>
            <person name="Serrano A."/>
            <person name="Henrissat B."/>
            <person name="Drula E."/>
            <person name="Hughes K.W."/>
            <person name="Mata J.L."/>
            <person name="Ishikawa N.K."/>
            <person name="Vargas-Isla R."/>
            <person name="Ushijima S."/>
            <person name="Smith C.A."/>
            <person name="Ahrendt S."/>
            <person name="Andreopoulos W."/>
            <person name="He G."/>
            <person name="Labutti K."/>
            <person name="Lipzen A."/>
            <person name="Ng V."/>
            <person name="Sandor L."/>
            <person name="Barry K."/>
            <person name="Martinez A.T."/>
            <person name="Xiao Y."/>
            <person name="Gibbons J.G."/>
            <person name="Terashima K."/>
            <person name="Hibbett D.S."/>
            <person name="Grigoriev I.V."/>
        </authorList>
    </citation>
    <scope>NUCLEOTIDE SEQUENCE</scope>
    <source>
        <strain evidence="1">TFB7829</strain>
    </source>
</reference>
<proteinExistence type="predicted"/>
<evidence type="ECO:0000313" key="1">
    <source>
        <dbReference type="EMBL" id="KAJ3980340.1"/>
    </source>
</evidence>
<protein>
    <submittedName>
        <fullName evidence="1">Uncharacterized protein</fullName>
    </submittedName>
</protein>
<dbReference type="EMBL" id="MU802198">
    <property type="protein sequence ID" value="KAJ3980340.1"/>
    <property type="molecule type" value="Genomic_DNA"/>
</dbReference>
<gene>
    <name evidence="1" type="ORF">F5890DRAFT_1477805</name>
</gene>
<sequence>MLGNWVQVSGTYSEFQQTNYHQVFKSREKTSVLNNDEYSSSDRVLCESFTEKSPAFTRELRLGAGPVLVMPTTPYLATSHAAPDATVLAKISKGLGQTMNTCSFDVTGHPALFM</sequence>